<feature type="domain" description="GFO/IDH/MocA-like oxidoreductase" evidence="4">
    <location>
        <begin position="154"/>
        <end position="271"/>
    </location>
</feature>
<dbReference type="Pfam" id="PF01408">
    <property type="entry name" value="GFO_IDH_MocA"/>
    <property type="match status" value="1"/>
</dbReference>
<dbReference type="Gene3D" id="3.40.50.720">
    <property type="entry name" value="NAD(P)-binding Rossmann-like Domain"/>
    <property type="match status" value="1"/>
</dbReference>
<reference evidence="5 6" key="1">
    <citation type="submission" date="2017-07" db="EMBL/GenBank/DDBJ databases">
        <title>Paenibacillus herberti R33 genome sequencing and assembly.</title>
        <authorList>
            <person name="Su W."/>
        </authorList>
    </citation>
    <scope>NUCLEOTIDE SEQUENCE [LARGE SCALE GENOMIC DNA]</scope>
    <source>
        <strain evidence="5 6">R33</strain>
    </source>
</reference>
<dbReference type="InterPro" id="IPR036291">
    <property type="entry name" value="NAD(P)-bd_dom_sf"/>
</dbReference>
<evidence type="ECO:0000313" key="6">
    <source>
        <dbReference type="Proteomes" id="UP000215145"/>
    </source>
</evidence>
<keyword evidence="6" id="KW-1185">Reference proteome</keyword>
<dbReference type="InterPro" id="IPR055170">
    <property type="entry name" value="GFO_IDH_MocA-like_dom"/>
</dbReference>
<evidence type="ECO:0000259" key="3">
    <source>
        <dbReference type="Pfam" id="PF01408"/>
    </source>
</evidence>
<comment type="caution">
    <text evidence="5">The sequence shown here is derived from an EMBL/GenBank/DDBJ whole genome shotgun (WGS) entry which is preliminary data.</text>
</comment>
<sequence>MKLANQEWLDLDYRPKLPRDRSMGIAIIGAGEIVAACHLPAYLKGGLNVIGIFDLDTARATSLAAAFGLSCVYQSLEELFADPAVKVVDIAIPAKAQPGIAQQAARAGKHILCQKPLAESYKEAVAIERACRENGVRAAVNQQMRWSPGIRASHTIMQRGWLGETLQATVSVNVRQDFANWSWLRQMPTLEVMYHSIHYLDSIRFLLGTPEYIYADGARFPDQETIGETRTMLHLKFPGEMRALVHDNHNHIAGEEDWHATFRFEGTEGIIKGTNGSLYNYPVGREDTLQFHSKRVHPDYWFTPSLHGKWFPDAFLGTMGELLCAIEENREPENSVTDNLETMQLVFAAYRSMRENRPVSLQEIAQEEEEVSSC</sequence>
<dbReference type="InterPro" id="IPR051317">
    <property type="entry name" value="Gfo/Idh/MocA_oxidoreduct"/>
</dbReference>
<dbReference type="SUPFAM" id="SSF55347">
    <property type="entry name" value="Glyceraldehyde-3-phosphate dehydrogenase-like, C-terminal domain"/>
    <property type="match status" value="1"/>
</dbReference>
<evidence type="ECO:0000256" key="2">
    <source>
        <dbReference type="ARBA" id="ARBA00023002"/>
    </source>
</evidence>
<dbReference type="SUPFAM" id="SSF51735">
    <property type="entry name" value="NAD(P)-binding Rossmann-fold domains"/>
    <property type="match status" value="1"/>
</dbReference>
<organism evidence="5 6">
    <name type="scientific">Paenibacillus herberti</name>
    <dbReference type="NCBI Taxonomy" id="1619309"/>
    <lineage>
        <taxon>Bacteria</taxon>
        <taxon>Bacillati</taxon>
        <taxon>Bacillota</taxon>
        <taxon>Bacilli</taxon>
        <taxon>Bacillales</taxon>
        <taxon>Paenibacillaceae</taxon>
        <taxon>Paenibacillus</taxon>
    </lineage>
</organism>
<comment type="similarity">
    <text evidence="1">Belongs to the Gfo/Idh/MocA family.</text>
</comment>
<accession>A0A229P0H2</accession>
<dbReference type="GO" id="GO:0000166">
    <property type="term" value="F:nucleotide binding"/>
    <property type="evidence" value="ECO:0007669"/>
    <property type="project" value="InterPro"/>
</dbReference>
<dbReference type="Proteomes" id="UP000215145">
    <property type="component" value="Unassembled WGS sequence"/>
</dbReference>
<dbReference type="Pfam" id="PF22725">
    <property type="entry name" value="GFO_IDH_MocA_C3"/>
    <property type="match status" value="1"/>
</dbReference>
<evidence type="ECO:0000259" key="4">
    <source>
        <dbReference type="Pfam" id="PF22725"/>
    </source>
</evidence>
<dbReference type="RefSeq" id="WP_089522572.1">
    <property type="nucleotide sequence ID" value="NZ_NMUQ01000001.1"/>
</dbReference>
<dbReference type="PANTHER" id="PTHR43708">
    <property type="entry name" value="CONSERVED EXPRESSED OXIDOREDUCTASE (EUROFUNG)"/>
    <property type="match status" value="1"/>
</dbReference>
<dbReference type="AlphaFoldDB" id="A0A229P0H2"/>
<evidence type="ECO:0000256" key="1">
    <source>
        <dbReference type="ARBA" id="ARBA00010928"/>
    </source>
</evidence>
<proteinExistence type="inferred from homology"/>
<gene>
    <name evidence="5" type="ORF">CGZ75_01730</name>
</gene>
<keyword evidence="2" id="KW-0560">Oxidoreductase</keyword>
<dbReference type="EMBL" id="NMUQ01000001">
    <property type="protein sequence ID" value="OXM15484.1"/>
    <property type="molecule type" value="Genomic_DNA"/>
</dbReference>
<evidence type="ECO:0000313" key="5">
    <source>
        <dbReference type="EMBL" id="OXM15484.1"/>
    </source>
</evidence>
<name>A0A229P0H2_9BACL</name>
<protein>
    <submittedName>
        <fullName evidence="5">Oxidoreductase</fullName>
    </submittedName>
</protein>
<dbReference type="GO" id="GO:0016491">
    <property type="term" value="F:oxidoreductase activity"/>
    <property type="evidence" value="ECO:0007669"/>
    <property type="project" value="UniProtKB-KW"/>
</dbReference>
<dbReference type="OrthoDB" id="6183734at2"/>
<dbReference type="InterPro" id="IPR000683">
    <property type="entry name" value="Gfo/Idh/MocA-like_OxRdtase_N"/>
</dbReference>
<dbReference type="Gene3D" id="3.30.360.10">
    <property type="entry name" value="Dihydrodipicolinate Reductase, domain 2"/>
    <property type="match status" value="1"/>
</dbReference>
<feature type="domain" description="Gfo/Idh/MocA-like oxidoreductase N-terminal" evidence="3">
    <location>
        <begin position="24"/>
        <end position="141"/>
    </location>
</feature>
<dbReference type="PANTHER" id="PTHR43708:SF5">
    <property type="entry name" value="CONSERVED EXPRESSED OXIDOREDUCTASE (EUROFUNG)-RELATED"/>
    <property type="match status" value="1"/>
</dbReference>